<sequence>MRQLRFFLLIAMVILSGYSLFTGNYYVLPYTLLILALIMLVTGIIQFNKKQRAYGFLSIAIFISLIVMLIQGLVGN</sequence>
<keyword evidence="3" id="KW-1185">Reference proteome</keyword>
<gene>
    <name evidence="2" type="ORF">BFG57_05585</name>
</gene>
<name>A0A1E5LB75_9BACI</name>
<keyword evidence="1" id="KW-0472">Membrane</keyword>
<keyword evidence="1" id="KW-0812">Transmembrane</keyword>
<dbReference type="AlphaFoldDB" id="A0A1E5LB75"/>
<comment type="caution">
    <text evidence="2">The sequence shown here is derived from an EMBL/GenBank/DDBJ whole genome shotgun (WGS) entry which is preliminary data.</text>
</comment>
<feature type="transmembrane region" description="Helical" evidence="1">
    <location>
        <begin position="54"/>
        <end position="74"/>
    </location>
</feature>
<evidence type="ECO:0000313" key="3">
    <source>
        <dbReference type="Proteomes" id="UP000095209"/>
    </source>
</evidence>
<protein>
    <recommendedName>
        <fullName evidence="4">DUF3953 domain-containing protein</fullName>
    </recommendedName>
</protein>
<evidence type="ECO:0000313" key="2">
    <source>
        <dbReference type="EMBL" id="OEH91337.1"/>
    </source>
</evidence>
<dbReference type="Proteomes" id="UP000095209">
    <property type="component" value="Unassembled WGS sequence"/>
</dbReference>
<feature type="transmembrane region" description="Helical" evidence="1">
    <location>
        <begin position="5"/>
        <end position="21"/>
    </location>
</feature>
<dbReference type="RefSeq" id="WP_069718597.1">
    <property type="nucleotide sequence ID" value="NZ_MJEH01000062.1"/>
</dbReference>
<evidence type="ECO:0000256" key="1">
    <source>
        <dbReference type="SAM" id="Phobius"/>
    </source>
</evidence>
<dbReference type="EMBL" id="MJEH01000062">
    <property type="protein sequence ID" value="OEH91337.1"/>
    <property type="molecule type" value="Genomic_DNA"/>
</dbReference>
<proteinExistence type="predicted"/>
<keyword evidence="1" id="KW-1133">Transmembrane helix</keyword>
<organism evidence="2 3">
    <name type="scientific">Bacillus solimangrovi</name>
    <dbReference type="NCBI Taxonomy" id="1305675"/>
    <lineage>
        <taxon>Bacteria</taxon>
        <taxon>Bacillati</taxon>
        <taxon>Bacillota</taxon>
        <taxon>Bacilli</taxon>
        <taxon>Bacillales</taxon>
        <taxon>Bacillaceae</taxon>
        <taxon>Bacillus</taxon>
    </lineage>
</organism>
<feature type="transmembrane region" description="Helical" evidence="1">
    <location>
        <begin position="27"/>
        <end position="47"/>
    </location>
</feature>
<accession>A0A1E5LB75</accession>
<evidence type="ECO:0008006" key="4">
    <source>
        <dbReference type="Google" id="ProtNLM"/>
    </source>
</evidence>
<reference evidence="2 3" key="1">
    <citation type="submission" date="2016-08" db="EMBL/GenBank/DDBJ databases">
        <title>Genome of Bacillus solimangrovi GH2-4.</title>
        <authorList>
            <person name="Lim S."/>
            <person name="Kim B.-C."/>
        </authorList>
    </citation>
    <scope>NUCLEOTIDE SEQUENCE [LARGE SCALE GENOMIC DNA]</scope>
    <source>
        <strain evidence="2 3">GH2-4</strain>
    </source>
</reference>
<dbReference type="OrthoDB" id="2942989at2"/>